<sequence>EKDMGSAIVDIGGGTTDIALFRNGSLVYTAVIPVGGFQFTNDICLTYNVEFAEAEEAKLRYGHTNLSAVDLMETVSISPVGSSANIEIRRRDICQLMRERAVELIRLVDLKLQQGGLKENPNSLVYITGGASQLPGFFEMAEQFIPNCQVRRGIPDFLMRMTDELKEPCYATAVGMVLHAYRSENSAERQLGIKDSIEEAGFLRRLMNVLKLG</sequence>
<dbReference type="InterPro" id="IPR043129">
    <property type="entry name" value="ATPase_NBD"/>
</dbReference>
<evidence type="ECO:0000313" key="1">
    <source>
        <dbReference type="EMBL" id="SVA55903.1"/>
    </source>
</evidence>
<organism evidence="1">
    <name type="scientific">marine metagenome</name>
    <dbReference type="NCBI Taxonomy" id="408172"/>
    <lineage>
        <taxon>unclassified sequences</taxon>
        <taxon>metagenomes</taxon>
        <taxon>ecological metagenomes</taxon>
    </lineage>
</organism>
<dbReference type="AlphaFoldDB" id="A0A381WVD9"/>
<gene>
    <name evidence="1" type="ORF">METZ01_LOCUS108757</name>
</gene>
<dbReference type="EMBL" id="UINC01012859">
    <property type="protein sequence ID" value="SVA55903.1"/>
    <property type="molecule type" value="Genomic_DNA"/>
</dbReference>
<feature type="non-terminal residue" evidence="1">
    <location>
        <position position="1"/>
    </location>
</feature>
<evidence type="ECO:0008006" key="2">
    <source>
        <dbReference type="Google" id="ProtNLM"/>
    </source>
</evidence>
<reference evidence="1" key="1">
    <citation type="submission" date="2018-05" db="EMBL/GenBank/DDBJ databases">
        <authorList>
            <person name="Lanie J.A."/>
            <person name="Ng W.-L."/>
            <person name="Kazmierczak K.M."/>
            <person name="Andrzejewski T.M."/>
            <person name="Davidsen T.M."/>
            <person name="Wayne K.J."/>
            <person name="Tettelin H."/>
            <person name="Glass J.I."/>
            <person name="Rusch D."/>
            <person name="Podicherti R."/>
            <person name="Tsui H.-C.T."/>
            <person name="Winkler M.E."/>
        </authorList>
    </citation>
    <scope>NUCLEOTIDE SEQUENCE</scope>
</reference>
<name>A0A381WVD9_9ZZZZ</name>
<dbReference type="Pfam" id="PF14450">
    <property type="entry name" value="FtsA"/>
    <property type="match status" value="1"/>
</dbReference>
<dbReference type="SUPFAM" id="SSF53067">
    <property type="entry name" value="Actin-like ATPase domain"/>
    <property type="match status" value="1"/>
</dbReference>
<dbReference type="PANTHER" id="PTHR32432">
    <property type="entry name" value="CELL DIVISION PROTEIN FTSA-RELATED"/>
    <property type="match status" value="1"/>
</dbReference>
<proteinExistence type="predicted"/>
<accession>A0A381WVD9</accession>
<dbReference type="Gene3D" id="3.30.420.40">
    <property type="match status" value="1"/>
</dbReference>
<dbReference type="GO" id="GO:0051301">
    <property type="term" value="P:cell division"/>
    <property type="evidence" value="ECO:0007669"/>
    <property type="project" value="TreeGrafter"/>
</dbReference>
<dbReference type="GO" id="GO:0032153">
    <property type="term" value="C:cell division site"/>
    <property type="evidence" value="ECO:0007669"/>
    <property type="project" value="TreeGrafter"/>
</dbReference>
<protein>
    <recommendedName>
        <fullName evidence="2">SHS2 domain-containing protein</fullName>
    </recommendedName>
</protein>
<dbReference type="InterPro" id="IPR050696">
    <property type="entry name" value="FtsA/MreB"/>
</dbReference>
<dbReference type="GO" id="GO:0009898">
    <property type="term" value="C:cytoplasmic side of plasma membrane"/>
    <property type="evidence" value="ECO:0007669"/>
    <property type="project" value="TreeGrafter"/>
</dbReference>
<dbReference type="PANTHER" id="PTHR32432:SF4">
    <property type="entry name" value="CELL DIVISION PROTEIN FTSA"/>
    <property type="match status" value="1"/>
</dbReference>